<name>A0A1F4YDS9_9BACT</name>
<proteinExistence type="predicted"/>
<gene>
    <name evidence="1" type="ORF">A2876_02460</name>
</gene>
<dbReference type="AlphaFoldDB" id="A0A1F4YDS9"/>
<dbReference type="EMBL" id="MEXH01000021">
    <property type="protein sequence ID" value="OGC92125.1"/>
    <property type="molecule type" value="Genomic_DNA"/>
</dbReference>
<reference evidence="1 2" key="1">
    <citation type="journal article" date="2016" name="Nat. Commun.">
        <title>Thousands of microbial genomes shed light on interconnected biogeochemical processes in an aquifer system.</title>
        <authorList>
            <person name="Anantharaman K."/>
            <person name="Brown C.T."/>
            <person name="Hug L.A."/>
            <person name="Sharon I."/>
            <person name="Castelle C.J."/>
            <person name="Probst A.J."/>
            <person name="Thomas B.C."/>
            <person name="Singh A."/>
            <person name="Wilkins M.J."/>
            <person name="Karaoz U."/>
            <person name="Brodie E.L."/>
            <person name="Williams K.H."/>
            <person name="Hubbard S.S."/>
            <person name="Banfield J.F."/>
        </authorList>
    </citation>
    <scope>NUCLEOTIDE SEQUENCE [LARGE SCALE GENOMIC DNA]</scope>
</reference>
<protein>
    <submittedName>
        <fullName evidence="1">Uncharacterized protein</fullName>
    </submittedName>
</protein>
<sequence>MAPLELKLGLHDPVVRNVAGIDARGRVALSKGDAPEFPGFNESLKNRFGVVLRFNPDSLETYTKRLKQPLIELADKLGYGIMIAERDYPLHITIMEGIYEGTDSQKRDDLFASVAQDQTLAELAIHLVGLKICANALLIDKGNVLLTAINIPSEVGNARESLKQYYDAHGLKPAVIKNLLHSSVARITSYPEDADKTSLLREYHKKLLSLRRDILHHPLELKVDQVSRMGTYSLLTD</sequence>
<evidence type="ECO:0000313" key="2">
    <source>
        <dbReference type="Proteomes" id="UP000178176"/>
    </source>
</evidence>
<comment type="caution">
    <text evidence="1">The sequence shown here is derived from an EMBL/GenBank/DDBJ whole genome shotgun (WGS) entry which is preliminary data.</text>
</comment>
<accession>A0A1F4YDS9</accession>
<evidence type="ECO:0000313" key="1">
    <source>
        <dbReference type="EMBL" id="OGC92125.1"/>
    </source>
</evidence>
<organism evidence="1 2">
    <name type="scientific">Candidatus Amesbacteria bacterium RIFCSPHIGHO2_01_FULL_48_32b</name>
    <dbReference type="NCBI Taxonomy" id="1797253"/>
    <lineage>
        <taxon>Bacteria</taxon>
        <taxon>Candidatus Amesiibacteriota</taxon>
    </lineage>
</organism>
<dbReference type="Proteomes" id="UP000178176">
    <property type="component" value="Unassembled WGS sequence"/>
</dbReference>